<dbReference type="SUPFAM" id="SSF48371">
    <property type="entry name" value="ARM repeat"/>
    <property type="match status" value="1"/>
</dbReference>
<evidence type="ECO:0000256" key="2">
    <source>
        <dbReference type="ARBA" id="ARBA00022448"/>
    </source>
</evidence>
<dbReference type="VEuPathDB" id="TrichDB:TRFO_40036"/>
<keyword evidence="5" id="KW-1185">Reference proteome</keyword>
<dbReference type="PANTHER" id="PTHR23316">
    <property type="entry name" value="IMPORTIN ALPHA"/>
    <property type="match status" value="1"/>
</dbReference>
<dbReference type="GO" id="GO:0015031">
    <property type="term" value="P:protein transport"/>
    <property type="evidence" value="ECO:0007669"/>
    <property type="project" value="UniProtKB-KW"/>
</dbReference>
<dbReference type="RefSeq" id="XP_068346832.1">
    <property type="nucleotide sequence ID" value="XM_068512970.1"/>
</dbReference>
<proteinExistence type="inferred from homology"/>
<comment type="similarity">
    <text evidence="1">Belongs to the importin alpha family.</text>
</comment>
<protein>
    <recommendedName>
        <fullName evidence="6">Importin subunit alpha</fullName>
    </recommendedName>
</protein>
<dbReference type="SMART" id="SM00185">
    <property type="entry name" value="ARM"/>
    <property type="match status" value="3"/>
</dbReference>
<dbReference type="GeneID" id="94847674"/>
<comment type="caution">
    <text evidence="4">The sequence shown here is derived from an EMBL/GenBank/DDBJ whole genome shotgun (WGS) entry which is preliminary data.</text>
</comment>
<keyword evidence="3" id="KW-0653">Protein transport</keyword>
<dbReference type="Proteomes" id="UP000179807">
    <property type="component" value="Unassembled WGS sequence"/>
</dbReference>
<dbReference type="InterPro" id="IPR000225">
    <property type="entry name" value="Armadillo"/>
</dbReference>
<organism evidence="4 5">
    <name type="scientific">Tritrichomonas foetus</name>
    <dbReference type="NCBI Taxonomy" id="1144522"/>
    <lineage>
        <taxon>Eukaryota</taxon>
        <taxon>Metamonada</taxon>
        <taxon>Parabasalia</taxon>
        <taxon>Tritrichomonadida</taxon>
        <taxon>Tritrichomonadidae</taxon>
        <taxon>Tritrichomonas</taxon>
    </lineage>
</organism>
<dbReference type="OrthoDB" id="29145at2759"/>
<dbReference type="AlphaFoldDB" id="A0A1J4J6A9"/>
<name>A0A1J4J6A9_9EUKA</name>
<evidence type="ECO:0008006" key="6">
    <source>
        <dbReference type="Google" id="ProtNLM"/>
    </source>
</evidence>
<evidence type="ECO:0000313" key="4">
    <source>
        <dbReference type="EMBL" id="OHS93695.1"/>
    </source>
</evidence>
<evidence type="ECO:0000256" key="1">
    <source>
        <dbReference type="ARBA" id="ARBA00010394"/>
    </source>
</evidence>
<dbReference type="EMBL" id="MLAK01001378">
    <property type="protein sequence ID" value="OHS93695.1"/>
    <property type="molecule type" value="Genomic_DNA"/>
</dbReference>
<gene>
    <name evidence="4" type="ORF">TRFO_40036</name>
</gene>
<dbReference type="InterPro" id="IPR016024">
    <property type="entry name" value="ARM-type_fold"/>
</dbReference>
<keyword evidence="2" id="KW-0813">Transport</keyword>
<sequence length="502" mass="55778">MFFKSSRSQTDLETLDSFGTLNQSGCDMGSYNEELQKQRNSRTISLRQQYNLPSIINAAKATAMKNRITSTSIPPFLSPSYIVSTLQNSTSDINSFQTLLSQIIEYSTKYPRVSKPSLNNSSVVEAFAEVFNMDTLSDQLIITLMKTIACIFPLCDKEYTFFVDSGLILPIYNYLSSPNPELVLNCCSLISTITTFSGYARDSILGMEIHNILSDIAMNENSPPLIVNMAVDAIYHIFANRSQIESEVLNSALPNIVRLLNIKNKVAIDQVIMTLVEMTNKYCYLVITLYEMGLFPYFLSLIDDDDLKSSALCLLGNLCVGHPSQVTFLINKGLVVKLSELMQTGKYPDAFWVYSNLIEAAPQILLPLINNDFLTMLVSVASSSSFELRKEACYLLLTIIIKSNLSEITNFITEPIMDTLSDMLSSGDEHIVLRCIDTLIKFCQAATKDSSIIQSLVGLANSSDLATALSEVIDEDGENAKNTEIVEKAEYLYGQLTSMISQ</sequence>
<accession>A0A1J4J6A9</accession>
<reference evidence="4" key="1">
    <citation type="submission" date="2016-10" db="EMBL/GenBank/DDBJ databases">
        <authorList>
            <person name="Benchimol M."/>
            <person name="Almeida L.G."/>
            <person name="Vasconcelos A.T."/>
            <person name="Perreira-Neves A."/>
            <person name="Rosa I.A."/>
            <person name="Tasca T."/>
            <person name="Bogo M.R."/>
            <person name="de Souza W."/>
        </authorList>
    </citation>
    <scope>NUCLEOTIDE SEQUENCE [LARGE SCALE GENOMIC DNA]</scope>
    <source>
        <strain evidence="4">K</strain>
    </source>
</reference>
<dbReference type="Gene3D" id="1.25.10.10">
    <property type="entry name" value="Leucine-rich Repeat Variant"/>
    <property type="match status" value="1"/>
</dbReference>
<dbReference type="InterPro" id="IPR011989">
    <property type="entry name" value="ARM-like"/>
</dbReference>
<evidence type="ECO:0000313" key="5">
    <source>
        <dbReference type="Proteomes" id="UP000179807"/>
    </source>
</evidence>
<evidence type="ECO:0000256" key="3">
    <source>
        <dbReference type="ARBA" id="ARBA00022927"/>
    </source>
</evidence>